<dbReference type="Proteomes" id="UP001054837">
    <property type="component" value="Unassembled WGS sequence"/>
</dbReference>
<protein>
    <submittedName>
        <fullName evidence="1">Uncharacterized protein</fullName>
    </submittedName>
</protein>
<comment type="caution">
    <text evidence="1">The sequence shown here is derived from an EMBL/GenBank/DDBJ whole genome shotgun (WGS) entry which is preliminary data.</text>
</comment>
<name>A0AAV4W0T4_9ARAC</name>
<accession>A0AAV4W0T4</accession>
<evidence type="ECO:0000313" key="2">
    <source>
        <dbReference type="Proteomes" id="UP001054837"/>
    </source>
</evidence>
<dbReference type="AlphaFoldDB" id="A0AAV4W0T4"/>
<keyword evidence="2" id="KW-1185">Reference proteome</keyword>
<dbReference type="EMBL" id="BPLQ01013876">
    <property type="protein sequence ID" value="GIY75524.1"/>
    <property type="molecule type" value="Genomic_DNA"/>
</dbReference>
<organism evidence="1 2">
    <name type="scientific">Caerostris darwini</name>
    <dbReference type="NCBI Taxonomy" id="1538125"/>
    <lineage>
        <taxon>Eukaryota</taxon>
        <taxon>Metazoa</taxon>
        <taxon>Ecdysozoa</taxon>
        <taxon>Arthropoda</taxon>
        <taxon>Chelicerata</taxon>
        <taxon>Arachnida</taxon>
        <taxon>Araneae</taxon>
        <taxon>Araneomorphae</taxon>
        <taxon>Entelegynae</taxon>
        <taxon>Araneoidea</taxon>
        <taxon>Araneidae</taxon>
        <taxon>Caerostris</taxon>
    </lineage>
</organism>
<evidence type="ECO:0000313" key="1">
    <source>
        <dbReference type="EMBL" id="GIY75524.1"/>
    </source>
</evidence>
<proteinExistence type="predicted"/>
<gene>
    <name evidence="1" type="ORF">CDAR_268491</name>
</gene>
<reference evidence="1 2" key="1">
    <citation type="submission" date="2021-06" db="EMBL/GenBank/DDBJ databases">
        <title>Caerostris darwini draft genome.</title>
        <authorList>
            <person name="Kono N."/>
            <person name="Arakawa K."/>
        </authorList>
    </citation>
    <scope>NUCLEOTIDE SEQUENCE [LARGE SCALE GENOMIC DNA]</scope>
</reference>
<sequence length="86" mass="10000">MLERDLLWGFSLGPPPHPRITGARYFFPRHRRDIKKTHRPIRWQATQPLLQTALSLNCWKKPPPLDGRPSFSGCKSFLLPTLLNLL</sequence>